<evidence type="ECO:0000313" key="2">
    <source>
        <dbReference type="EMBL" id="EEF25268.1"/>
    </source>
</evidence>
<evidence type="ECO:0000313" key="3">
    <source>
        <dbReference type="Proteomes" id="UP000008311"/>
    </source>
</evidence>
<feature type="region of interest" description="Disordered" evidence="1">
    <location>
        <begin position="16"/>
        <end position="36"/>
    </location>
</feature>
<gene>
    <name evidence="2" type="ORF">RCOM_1907320</name>
</gene>
<sequence length="233" mass="25467">MLRHFAQRHQLYRDGIPIDDQLGSRDRQAEPPPAGAARIHVQHAIALAARGLVRVAGHDDPDAGRARVDVELLQVMDRVQGHGADVDAGAFRNRARPRCRVVVPADDRERGNGREALEDLRAADIAAVDDVVGPGEEIERLGPEQAGREADDDIHDAAGRAARTEQRGDDVDVEQAHHRPVQAADDQERHCGVVDPGHRGRPFAHGSASFGQVPAFHRRCVHGCHHVLLCKGW</sequence>
<organism evidence="2 3">
    <name type="scientific">Ricinus communis</name>
    <name type="common">Castor bean</name>
    <dbReference type="NCBI Taxonomy" id="3988"/>
    <lineage>
        <taxon>Eukaryota</taxon>
        <taxon>Viridiplantae</taxon>
        <taxon>Streptophyta</taxon>
        <taxon>Embryophyta</taxon>
        <taxon>Tracheophyta</taxon>
        <taxon>Spermatophyta</taxon>
        <taxon>Magnoliopsida</taxon>
        <taxon>eudicotyledons</taxon>
        <taxon>Gunneridae</taxon>
        <taxon>Pentapetalae</taxon>
        <taxon>rosids</taxon>
        <taxon>fabids</taxon>
        <taxon>Malpighiales</taxon>
        <taxon>Euphorbiaceae</taxon>
        <taxon>Acalyphoideae</taxon>
        <taxon>Acalypheae</taxon>
        <taxon>Ricinus</taxon>
    </lineage>
</organism>
<evidence type="ECO:0000256" key="1">
    <source>
        <dbReference type="SAM" id="MobiDB-lite"/>
    </source>
</evidence>
<reference evidence="3" key="1">
    <citation type="journal article" date="2010" name="Nat. Biotechnol.">
        <title>Draft genome sequence of the oilseed species Ricinus communis.</title>
        <authorList>
            <person name="Chan A.P."/>
            <person name="Crabtree J."/>
            <person name="Zhao Q."/>
            <person name="Lorenzi H."/>
            <person name="Orvis J."/>
            <person name="Puiu D."/>
            <person name="Melake-Berhan A."/>
            <person name="Jones K.M."/>
            <person name="Redman J."/>
            <person name="Chen G."/>
            <person name="Cahoon E.B."/>
            <person name="Gedil M."/>
            <person name="Stanke M."/>
            <person name="Haas B.J."/>
            <person name="Wortman J.R."/>
            <person name="Fraser-Liggett C.M."/>
            <person name="Ravel J."/>
            <person name="Rabinowicz P.D."/>
        </authorList>
    </citation>
    <scope>NUCLEOTIDE SEQUENCE [LARGE SCALE GENOMIC DNA]</scope>
    <source>
        <strain evidence="3">cv. Hale</strain>
    </source>
</reference>
<dbReference type="EMBL" id="EQ980115">
    <property type="protein sequence ID" value="EEF25268.1"/>
    <property type="molecule type" value="Genomic_DNA"/>
</dbReference>
<feature type="compositionally biased region" description="Basic and acidic residues" evidence="1">
    <location>
        <begin position="186"/>
        <end position="198"/>
    </location>
</feature>
<name>B9TFU6_RICCO</name>
<dbReference type="InParanoid" id="B9TFU6"/>
<dbReference type="AlphaFoldDB" id="B9TFU6"/>
<accession>B9TFU6</accession>
<protein>
    <submittedName>
        <fullName evidence="2">Uncharacterized protein</fullName>
    </submittedName>
</protein>
<feature type="compositionally biased region" description="Basic and acidic residues" evidence="1">
    <location>
        <begin position="160"/>
        <end position="177"/>
    </location>
</feature>
<dbReference type="Proteomes" id="UP000008311">
    <property type="component" value="Unassembled WGS sequence"/>
</dbReference>
<proteinExistence type="predicted"/>
<feature type="region of interest" description="Disordered" evidence="1">
    <location>
        <begin position="160"/>
        <end position="200"/>
    </location>
</feature>
<keyword evidence="3" id="KW-1185">Reference proteome</keyword>